<sequence>MRVFLDAGHGGKDPGALGNSLREKDINLSVALKVGEILKRYNIDVLYSRTTDIFVELLGRATIANKANADIFVSIHCNADESVNAKGVETYSYPSSSKGTTLAKYIQDSILQNKVYTLDRGIKIANFAVLRQSTMPSALIELGFITNIEDCKILRDKQDELALAISKGILNNLGIKETTDVENYSVWAKEAMEWAIKLDLTDGTSPKEPVTLERFITVLHRYNKTLE</sequence>
<dbReference type="EMBL" id="JANGAC010000001">
    <property type="protein sequence ID" value="MCQ4921918.1"/>
    <property type="molecule type" value="Genomic_DNA"/>
</dbReference>
<keyword evidence="1" id="KW-0378">Hydrolase</keyword>
<gene>
    <name evidence="3" type="ORF">NE686_02360</name>
</gene>
<evidence type="ECO:0000259" key="2">
    <source>
        <dbReference type="SMART" id="SM00646"/>
    </source>
</evidence>
<feature type="domain" description="MurNAc-LAA" evidence="2">
    <location>
        <begin position="61"/>
        <end position="170"/>
    </location>
</feature>
<dbReference type="RefSeq" id="WP_256310279.1">
    <property type="nucleotide sequence ID" value="NZ_JANGAC010000001.1"/>
</dbReference>
<evidence type="ECO:0000313" key="4">
    <source>
        <dbReference type="Proteomes" id="UP001524478"/>
    </source>
</evidence>
<dbReference type="CDD" id="cd02696">
    <property type="entry name" value="MurNAc-LAA"/>
    <property type="match status" value="1"/>
</dbReference>
<accession>A0ABT1S623</accession>
<comment type="caution">
    <text evidence="3">The sequence shown here is derived from an EMBL/GenBank/DDBJ whole genome shotgun (WGS) entry which is preliminary data.</text>
</comment>
<dbReference type="Proteomes" id="UP001524478">
    <property type="component" value="Unassembled WGS sequence"/>
</dbReference>
<name>A0ABT1S623_9FIRM</name>
<proteinExistence type="predicted"/>
<dbReference type="SMART" id="SM00646">
    <property type="entry name" value="Ami_3"/>
    <property type="match status" value="1"/>
</dbReference>
<dbReference type="PANTHER" id="PTHR30404">
    <property type="entry name" value="N-ACETYLMURAMOYL-L-ALANINE AMIDASE"/>
    <property type="match status" value="1"/>
</dbReference>
<reference evidence="3 4" key="1">
    <citation type="submission" date="2022-06" db="EMBL/GenBank/DDBJ databases">
        <title>Isolation of gut microbiota from human fecal samples.</title>
        <authorList>
            <person name="Pamer E.G."/>
            <person name="Barat B."/>
            <person name="Waligurski E."/>
            <person name="Medina S."/>
            <person name="Paddock L."/>
            <person name="Mostad J."/>
        </authorList>
    </citation>
    <scope>NUCLEOTIDE SEQUENCE [LARGE SCALE GENOMIC DNA]</scope>
    <source>
        <strain evidence="3 4">DFI.7.95</strain>
    </source>
</reference>
<evidence type="ECO:0000313" key="3">
    <source>
        <dbReference type="EMBL" id="MCQ4921918.1"/>
    </source>
</evidence>
<protein>
    <submittedName>
        <fullName evidence="3">N-acetylmuramoyl-L-alanine amidase</fullName>
    </submittedName>
</protein>
<evidence type="ECO:0000256" key="1">
    <source>
        <dbReference type="ARBA" id="ARBA00022801"/>
    </source>
</evidence>
<dbReference type="InterPro" id="IPR050695">
    <property type="entry name" value="N-acetylmuramoyl_amidase_3"/>
</dbReference>
<dbReference type="Gene3D" id="3.40.630.40">
    <property type="entry name" value="Zn-dependent exopeptidases"/>
    <property type="match status" value="1"/>
</dbReference>
<keyword evidence="4" id="KW-1185">Reference proteome</keyword>
<dbReference type="Pfam" id="PF01520">
    <property type="entry name" value="Amidase_3"/>
    <property type="match status" value="1"/>
</dbReference>
<dbReference type="SUPFAM" id="SSF53187">
    <property type="entry name" value="Zn-dependent exopeptidases"/>
    <property type="match status" value="1"/>
</dbReference>
<organism evidence="3 4">
    <name type="scientific">Tissierella carlieri</name>
    <dbReference type="NCBI Taxonomy" id="689904"/>
    <lineage>
        <taxon>Bacteria</taxon>
        <taxon>Bacillati</taxon>
        <taxon>Bacillota</taxon>
        <taxon>Tissierellia</taxon>
        <taxon>Tissierellales</taxon>
        <taxon>Tissierellaceae</taxon>
        <taxon>Tissierella</taxon>
    </lineage>
</organism>
<dbReference type="PANTHER" id="PTHR30404:SF0">
    <property type="entry name" value="N-ACETYLMURAMOYL-L-ALANINE AMIDASE AMIC"/>
    <property type="match status" value="1"/>
</dbReference>
<dbReference type="InterPro" id="IPR002508">
    <property type="entry name" value="MurNAc-LAA_cat"/>
</dbReference>